<dbReference type="InterPro" id="IPR011990">
    <property type="entry name" value="TPR-like_helical_dom_sf"/>
</dbReference>
<feature type="repeat" description="TPR" evidence="1">
    <location>
        <begin position="30"/>
        <end position="63"/>
    </location>
</feature>
<comment type="caution">
    <text evidence="2">The sequence shown here is derived from an EMBL/GenBank/DDBJ whole genome shotgun (WGS) entry which is preliminary data.</text>
</comment>
<name>A0A7Y9TGQ3_9BACT</name>
<keyword evidence="1" id="KW-0802">TPR repeat</keyword>
<dbReference type="Proteomes" id="UP000589520">
    <property type="component" value="Unassembled WGS sequence"/>
</dbReference>
<sequence length="115" mass="12796">MPFPTPNPHHKDMDKIAAFHEILQFDPNNAFARYGLAMEHIGQGNTDKGLEEFTTLISLNPDYVPAYQMSAQNLAKLGRTDEALDRLHNGIAAANRTNNQHALAEMEGLHEELTA</sequence>
<dbReference type="Pfam" id="PF14559">
    <property type="entry name" value="TPR_19"/>
    <property type="match status" value="1"/>
</dbReference>
<proteinExistence type="predicted"/>
<dbReference type="PROSITE" id="PS50005">
    <property type="entry name" value="TPR"/>
    <property type="match status" value="1"/>
</dbReference>
<dbReference type="SUPFAM" id="SSF48452">
    <property type="entry name" value="TPR-like"/>
    <property type="match status" value="1"/>
</dbReference>
<dbReference type="Gene3D" id="1.25.40.10">
    <property type="entry name" value="Tetratricopeptide repeat domain"/>
    <property type="match status" value="1"/>
</dbReference>
<protein>
    <submittedName>
        <fullName evidence="2">Tetratricopeptide (TPR) repeat protein</fullName>
    </submittedName>
</protein>
<dbReference type="AlphaFoldDB" id="A0A7Y9TGQ3"/>
<accession>A0A7Y9TGQ3</accession>
<keyword evidence="3" id="KW-1185">Reference proteome</keyword>
<evidence type="ECO:0000313" key="2">
    <source>
        <dbReference type="EMBL" id="NYF79734.1"/>
    </source>
</evidence>
<organism evidence="2 3">
    <name type="scientific">Granulicella arctica</name>
    <dbReference type="NCBI Taxonomy" id="940613"/>
    <lineage>
        <taxon>Bacteria</taxon>
        <taxon>Pseudomonadati</taxon>
        <taxon>Acidobacteriota</taxon>
        <taxon>Terriglobia</taxon>
        <taxon>Terriglobales</taxon>
        <taxon>Acidobacteriaceae</taxon>
        <taxon>Granulicella</taxon>
    </lineage>
</organism>
<dbReference type="RefSeq" id="WP_348640846.1">
    <property type="nucleotide sequence ID" value="NZ_JACCCW010000002.1"/>
</dbReference>
<reference evidence="2 3" key="1">
    <citation type="submission" date="2020-07" db="EMBL/GenBank/DDBJ databases">
        <title>Genomic Encyclopedia of Type Strains, Phase IV (KMG-V): Genome sequencing to study the core and pangenomes of soil and plant-associated prokaryotes.</title>
        <authorList>
            <person name="Whitman W."/>
        </authorList>
    </citation>
    <scope>NUCLEOTIDE SEQUENCE [LARGE SCALE GENOMIC DNA]</scope>
    <source>
        <strain evidence="2 3">X4EP2</strain>
    </source>
</reference>
<gene>
    <name evidence="2" type="ORF">HDF17_002054</name>
</gene>
<evidence type="ECO:0000313" key="3">
    <source>
        <dbReference type="Proteomes" id="UP000589520"/>
    </source>
</evidence>
<dbReference type="EMBL" id="JACCCW010000002">
    <property type="protein sequence ID" value="NYF79734.1"/>
    <property type="molecule type" value="Genomic_DNA"/>
</dbReference>
<dbReference type="InterPro" id="IPR019734">
    <property type="entry name" value="TPR_rpt"/>
</dbReference>
<evidence type="ECO:0000256" key="1">
    <source>
        <dbReference type="PROSITE-ProRule" id="PRU00339"/>
    </source>
</evidence>